<keyword evidence="6 7" id="KW-0503">Monooxygenase</keyword>
<evidence type="ECO:0000256" key="8">
    <source>
        <dbReference type="SAM" id="Phobius"/>
    </source>
</evidence>
<dbReference type="GO" id="GO:0004497">
    <property type="term" value="F:monooxygenase activity"/>
    <property type="evidence" value="ECO:0007669"/>
    <property type="project" value="UniProtKB-KW"/>
</dbReference>
<name>A0A1X0IAJ1_9MYCO</name>
<keyword evidence="5 7" id="KW-0408">Iron</keyword>
<organism evidence="9 10">
    <name type="scientific">Mycobacterium paraseoulense</name>
    <dbReference type="NCBI Taxonomy" id="590652"/>
    <lineage>
        <taxon>Bacteria</taxon>
        <taxon>Bacillati</taxon>
        <taxon>Actinomycetota</taxon>
        <taxon>Actinomycetes</taxon>
        <taxon>Mycobacteriales</taxon>
        <taxon>Mycobacteriaceae</taxon>
        <taxon>Mycobacterium</taxon>
    </lineage>
</organism>
<keyword evidence="3 7" id="KW-0479">Metal-binding</keyword>
<keyword evidence="2 7" id="KW-0349">Heme</keyword>
<dbReference type="GO" id="GO:0020037">
    <property type="term" value="F:heme binding"/>
    <property type="evidence" value="ECO:0007669"/>
    <property type="project" value="InterPro"/>
</dbReference>
<sequence>MGSETVLNSNTILNVPETSYASLPMAADRKIGWDHLRSMGRVVLIDGWYYLTHRDDVLGALRRPELFSSKDAFEILGSPVPLPPLSTDPPEHTRYRKILQPFFSPGALKEMLKSLRLQAAEIVDAAVQSGQCDAISSIAIPYPSQVFLTLFGLPIEDRDRLIAWKDAVINLTERASLEGADLTPALELFAYVQQALEDTRKSPNDGMLSQLLTGEERLDDTELMGFCYLFVLAGLDTVTATIGFALLELARDKRLQDRIRQNPEDTVPFVEEIVRLEPTVAMLLRVTTESVRVGDVTLPAGTPVRLCVGAVNRDSSDGTSTNDLVMDGKIHRHWGFGGGAHRCLGSHLARIELAAVIDSILEKTKNISLAKDYTPCIKFPANAFQLGELPLIMEA</sequence>
<dbReference type="STRING" id="590652.BST39_12260"/>
<gene>
    <name evidence="9" type="ORF">BST39_12260</name>
</gene>
<keyword evidence="10" id="KW-1185">Reference proteome</keyword>
<dbReference type="PANTHER" id="PTHR46696:SF6">
    <property type="entry name" value="P450, PUTATIVE (EUROFUNG)-RELATED"/>
    <property type="match status" value="1"/>
</dbReference>
<dbReference type="InterPro" id="IPR001128">
    <property type="entry name" value="Cyt_P450"/>
</dbReference>
<evidence type="ECO:0000256" key="4">
    <source>
        <dbReference type="ARBA" id="ARBA00023002"/>
    </source>
</evidence>
<dbReference type="SUPFAM" id="SSF48264">
    <property type="entry name" value="Cytochrome P450"/>
    <property type="match status" value="1"/>
</dbReference>
<proteinExistence type="inferred from homology"/>
<keyword evidence="8" id="KW-0472">Membrane</keyword>
<evidence type="ECO:0000256" key="1">
    <source>
        <dbReference type="ARBA" id="ARBA00010617"/>
    </source>
</evidence>
<comment type="caution">
    <text evidence="9">The sequence shown here is derived from an EMBL/GenBank/DDBJ whole genome shotgun (WGS) entry which is preliminary data.</text>
</comment>
<dbReference type="Pfam" id="PF00067">
    <property type="entry name" value="p450"/>
    <property type="match status" value="1"/>
</dbReference>
<keyword evidence="8" id="KW-0812">Transmembrane</keyword>
<dbReference type="EMBL" id="MVIE01000013">
    <property type="protein sequence ID" value="ORB40987.1"/>
    <property type="molecule type" value="Genomic_DNA"/>
</dbReference>
<dbReference type="PROSITE" id="PS00086">
    <property type="entry name" value="CYTOCHROME_P450"/>
    <property type="match status" value="1"/>
</dbReference>
<reference evidence="9 10" key="1">
    <citation type="submission" date="2017-02" db="EMBL/GenBank/DDBJ databases">
        <title>The new phylogeny of genus Mycobacterium.</title>
        <authorList>
            <person name="Tortoli E."/>
            <person name="Trovato A."/>
            <person name="Cirillo D.M."/>
        </authorList>
    </citation>
    <scope>NUCLEOTIDE SEQUENCE [LARGE SCALE GENOMIC DNA]</scope>
    <source>
        <strain evidence="9 10">DSM 45000</strain>
    </source>
</reference>
<dbReference type="Gene3D" id="1.10.630.10">
    <property type="entry name" value="Cytochrome P450"/>
    <property type="match status" value="1"/>
</dbReference>
<dbReference type="PRINTS" id="PR00359">
    <property type="entry name" value="BP450"/>
</dbReference>
<dbReference type="InterPro" id="IPR036396">
    <property type="entry name" value="Cyt_P450_sf"/>
</dbReference>
<accession>A0A1X0IAJ1</accession>
<dbReference type="AlphaFoldDB" id="A0A1X0IAJ1"/>
<evidence type="ECO:0000256" key="3">
    <source>
        <dbReference type="ARBA" id="ARBA00022723"/>
    </source>
</evidence>
<evidence type="ECO:0000256" key="5">
    <source>
        <dbReference type="ARBA" id="ARBA00023004"/>
    </source>
</evidence>
<dbReference type="PRINTS" id="PR00385">
    <property type="entry name" value="P450"/>
</dbReference>
<evidence type="ECO:0000256" key="2">
    <source>
        <dbReference type="ARBA" id="ARBA00022617"/>
    </source>
</evidence>
<dbReference type="PANTHER" id="PTHR46696">
    <property type="entry name" value="P450, PUTATIVE (EUROFUNG)-RELATED"/>
    <property type="match status" value="1"/>
</dbReference>
<comment type="similarity">
    <text evidence="1 7">Belongs to the cytochrome P450 family.</text>
</comment>
<keyword evidence="4 7" id="KW-0560">Oxidoreductase</keyword>
<dbReference type="GO" id="GO:0005506">
    <property type="term" value="F:iron ion binding"/>
    <property type="evidence" value="ECO:0007669"/>
    <property type="project" value="InterPro"/>
</dbReference>
<evidence type="ECO:0000256" key="6">
    <source>
        <dbReference type="ARBA" id="ARBA00023033"/>
    </source>
</evidence>
<feature type="transmembrane region" description="Helical" evidence="8">
    <location>
        <begin position="228"/>
        <end position="250"/>
    </location>
</feature>
<keyword evidence="8" id="KW-1133">Transmembrane helix</keyword>
<evidence type="ECO:0000313" key="9">
    <source>
        <dbReference type="EMBL" id="ORB40987.1"/>
    </source>
</evidence>
<dbReference type="InterPro" id="IPR017972">
    <property type="entry name" value="Cyt_P450_CS"/>
</dbReference>
<evidence type="ECO:0000313" key="10">
    <source>
        <dbReference type="Proteomes" id="UP000192513"/>
    </source>
</evidence>
<dbReference type="InterPro" id="IPR002397">
    <property type="entry name" value="Cyt_P450_B"/>
</dbReference>
<dbReference type="OrthoDB" id="3599725at2"/>
<evidence type="ECO:0000256" key="7">
    <source>
        <dbReference type="RuleBase" id="RU000461"/>
    </source>
</evidence>
<dbReference type="GO" id="GO:0016705">
    <property type="term" value="F:oxidoreductase activity, acting on paired donors, with incorporation or reduction of molecular oxygen"/>
    <property type="evidence" value="ECO:0007669"/>
    <property type="project" value="InterPro"/>
</dbReference>
<dbReference type="Proteomes" id="UP000192513">
    <property type="component" value="Unassembled WGS sequence"/>
</dbReference>
<protein>
    <submittedName>
        <fullName evidence="9">Cytochrome</fullName>
    </submittedName>
</protein>